<accession>A0A844ZHH9</accession>
<gene>
    <name evidence="2" type="ORF">GRI32_00610</name>
</gene>
<evidence type="ECO:0008006" key="4">
    <source>
        <dbReference type="Google" id="ProtNLM"/>
    </source>
</evidence>
<feature type="region of interest" description="Disordered" evidence="1">
    <location>
        <begin position="530"/>
        <end position="556"/>
    </location>
</feature>
<name>A0A844ZHH9_9SPHN</name>
<evidence type="ECO:0000313" key="3">
    <source>
        <dbReference type="Proteomes" id="UP000435243"/>
    </source>
</evidence>
<evidence type="ECO:0000313" key="2">
    <source>
        <dbReference type="EMBL" id="MXO87238.1"/>
    </source>
</evidence>
<proteinExistence type="predicted"/>
<dbReference type="CDD" id="cd09117">
    <property type="entry name" value="PLDc_Bfil_DEXD_like"/>
    <property type="match status" value="1"/>
</dbReference>
<dbReference type="Gene3D" id="3.30.870.10">
    <property type="entry name" value="Endonuclease Chain A"/>
    <property type="match status" value="2"/>
</dbReference>
<evidence type="ECO:0000256" key="1">
    <source>
        <dbReference type="SAM" id="MobiDB-lite"/>
    </source>
</evidence>
<protein>
    <recommendedName>
        <fullName evidence="4">Phospholipase D-like domain-containing protein</fullName>
    </recommendedName>
</protein>
<dbReference type="OrthoDB" id="7784537at2"/>
<dbReference type="EMBL" id="WTYY01000001">
    <property type="protein sequence ID" value="MXO87238.1"/>
    <property type="molecule type" value="Genomic_DNA"/>
</dbReference>
<feature type="compositionally biased region" description="Basic and acidic residues" evidence="1">
    <location>
        <begin position="546"/>
        <end position="556"/>
    </location>
</feature>
<dbReference type="Proteomes" id="UP000435243">
    <property type="component" value="Unassembled WGS sequence"/>
</dbReference>
<reference evidence="2 3" key="1">
    <citation type="submission" date="2019-12" db="EMBL/GenBank/DDBJ databases">
        <title>Genomic-based taxomic classification of the family Erythrobacteraceae.</title>
        <authorList>
            <person name="Xu L."/>
        </authorList>
    </citation>
    <scope>NUCLEOTIDE SEQUENCE [LARGE SCALE GENOMIC DNA]</scope>
    <source>
        <strain evidence="2 3">JCM 16339</strain>
    </source>
</reference>
<dbReference type="RefSeq" id="WP_160589202.1">
    <property type="nucleotide sequence ID" value="NZ_BAAAFP010000002.1"/>
</dbReference>
<sequence>MNPLELAKSAPWNSVLFTTYSLSLSFFEAVVIDALIRGGARNPTILSDPEGVRAGLSELGARLVGRDYELLPVERVGGVFHPKLSVFLNDSDAHLLVGSGNLTFGGWGGNFELVEHLHPSFAPEAIADAAEFLELLEIDERIRLPATNRIAQTADGLRRASQGKTGSGRIRLVHNAAGTIAERLQQEADELGGAERICFMSPFYDVKGAGVTRLSKLLNCFDVSGYVHDAGTVRGFAGGNWSILNEEVLAPVEIDQKFAADSRLLHAKSIEILCRNGRLLLSGSANATSAALFGSNMEAGILRIEPNRHGAWSIAHCPAPVRSAIEDDDQNVDEEQVQILTAELVGTTIQGSVLTSWTSGPASMTCEIEGELIDLGEIEVDKNMAFSQRAEQLAERVWSRGRVVIRLKADDKVAEGFLMITAVAALMQRAGQAASRILSVLAGTETPEDVAAIMAWFHEDPSRMPRAQFKAAGTKGEALVAPDEIVTADMIERAHFLEKGSSGSGERSAGWQSAMAALLKAFRSSRGPFRSEAMASDDTGESLSEDATRDMTRDERANEKAIDSFSKLLDAALEKKNEGRFAEMMLGIAHYLVDRIRPPNDRVKIWLDKILRDLPEIVEGDLAEDVLALELVRVAHSPSADTARKARRLLRRNGLLSQLENADADRLPAFHVYFPPGIDFEKAREMLASVRTHREEIHTLLECPGDRELPALPLLEGSEHWPVFQRLHEDPEARERIEFVDDPVTGCPKCHLVLPTGNAQELLQFGFTRCANRCRRLIISREL</sequence>
<organism evidence="2 3">
    <name type="scientific">Alteraurantiacibacter aestuarii</name>
    <dbReference type="NCBI Taxonomy" id="650004"/>
    <lineage>
        <taxon>Bacteria</taxon>
        <taxon>Pseudomonadati</taxon>
        <taxon>Pseudomonadota</taxon>
        <taxon>Alphaproteobacteria</taxon>
        <taxon>Sphingomonadales</taxon>
        <taxon>Erythrobacteraceae</taxon>
        <taxon>Alteraurantiacibacter</taxon>
    </lineage>
</organism>
<keyword evidence="3" id="KW-1185">Reference proteome</keyword>
<comment type="caution">
    <text evidence="2">The sequence shown here is derived from an EMBL/GenBank/DDBJ whole genome shotgun (WGS) entry which is preliminary data.</text>
</comment>
<dbReference type="AlphaFoldDB" id="A0A844ZHH9"/>